<dbReference type="InterPro" id="IPR003660">
    <property type="entry name" value="HAMP_dom"/>
</dbReference>
<evidence type="ECO:0000256" key="9">
    <source>
        <dbReference type="ARBA" id="ARBA00023012"/>
    </source>
</evidence>
<dbReference type="InterPro" id="IPR004358">
    <property type="entry name" value="Sig_transdc_His_kin-like_C"/>
</dbReference>
<dbReference type="EMBL" id="BMKB01000004">
    <property type="protein sequence ID" value="GGA54090.1"/>
    <property type="molecule type" value="Genomic_DNA"/>
</dbReference>
<dbReference type="CDD" id="cd00082">
    <property type="entry name" value="HisKA"/>
    <property type="match status" value="1"/>
</dbReference>
<keyword evidence="7 14" id="KW-0418">Kinase</keyword>
<dbReference type="InterPro" id="IPR003661">
    <property type="entry name" value="HisK_dim/P_dom"/>
</dbReference>
<dbReference type="Gene3D" id="3.30.565.10">
    <property type="entry name" value="Histidine kinase-like ATPase, C-terminal domain"/>
    <property type="match status" value="1"/>
</dbReference>
<comment type="catalytic activity">
    <reaction evidence="1">
        <text>ATP + protein L-histidine = ADP + protein N-phospho-L-histidine.</text>
        <dbReference type="EC" id="2.7.13.3"/>
    </reaction>
</comment>
<evidence type="ECO:0000256" key="6">
    <source>
        <dbReference type="ARBA" id="ARBA00022692"/>
    </source>
</evidence>
<dbReference type="PROSITE" id="PS50885">
    <property type="entry name" value="HAMP"/>
    <property type="match status" value="1"/>
</dbReference>
<dbReference type="RefSeq" id="WP_127072013.1">
    <property type="nucleotide sequence ID" value="NZ_BMKB01000004.1"/>
</dbReference>
<evidence type="ECO:0000256" key="4">
    <source>
        <dbReference type="ARBA" id="ARBA00022553"/>
    </source>
</evidence>
<dbReference type="PANTHER" id="PTHR45436:SF8">
    <property type="entry name" value="HISTIDINE KINASE"/>
    <property type="match status" value="1"/>
</dbReference>
<dbReference type="InterPro" id="IPR036097">
    <property type="entry name" value="HisK_dim/P_sf"/>
</dbReference>
<sequence length="474" mass="51307">MTDTSTRQYSLGNIWRTTTVRLTMMFIAIFVVFAVVLLAFIAYHTSIQIQRQQSHSIEREIAQIELLSDEAGLRTVAFAVQRLADRPGPGIYYLGDATGQMLAGNVSNFPTLILTEAGRYDLAYERGLEIYGDADGVESTTGTAIVHSLELSNGLKLVVGRDVGERRGFTEIIFSTFAWGALAILALSVAAGGLTARYVLRRIAAINSTSAKIMSGSLSERVPVTGRNDEFDAMATSLNAMLDRIEQLMAGLKEVTDNVAHDLKTPLTRLRNKAEAALRDNADPEKQRVALETTIAESDQLIRTFNALLLIARAEAGTPSGAFADTDISAVVADVAELYMPVAEDAGIILTCEAEPGVRMQANRELVGQALVNLVENAIKYLPDGHEGERRIVISLKREAGRIFIEVADNGPGIPEPDRNRVFERFARLETSRTEPGAGLGLALVSAVVRLHKGTVHFEDNNPGAKAVIAFPAA</sequence>
<dbReference type="InterPro" id="IPR003594">
    <property type="entry name" value="HATPase_dom"/>
</dbReference>
<keyword evidence="4" id="KW-0597">Phosphoprotein</keyword>
<dbReference type="PANTHER" id="PTHR45436">
    <property type="entry name" value="SENSOR HISTIDINE KINASE YKOH"/>
    <property type="match status" value="1"/>
</dbReference>
<proteinExistence type="predicted"/>
<evidence type="ECO:0000256" key="8">
    <source>
        <dbReference type="ARBA" id="ARBA00022989"/>
    </source>
</evidence>
<evidence type="ECO:0000256" key="1">
    <source>
        <dbReference type="ARBA" id="ARBA00000085"/>
    </source>
</evidence>
<dbReference type="SMART" id="SM00387">
    <property type="entry name" value="HATPase_c"/>
    <property type="match status" value="1"/>
</dbReference>
<evidence type="ECO:0000313" key="15">
    <source>
        <dbReference type="Proteomes" id="UP000596977"/>
    </source>
</evidence>
<dbReference type="PROSITE" id="PS50109">
    <property type="entry name" value="HIS_KIN"/>
    <property type="match status" value="1"/>
</dbReference>
<dbReference type="GO" id="GO:0000155">
    <property type="term" value="F:phosphorelay sensor kinase activity"/>
    <property type="evidence" value="ECO:0007669"/>
    <property type="project" value="InterPro"/>
</dbReference>
<keyword evidence="15" id="KW-1185">Reference proteome</keyword>
<evidence type="ECO:0000256" key="10">
    <source>
        <dbReference type="ARBA" id="ARBA00023136"/>
    </source>
</evidence>
<dbReference type="InterPro" id="IPR050428">
    <property type="entry name" value="TCS_sensor_his_kinase"/>
</dbReference>
<keyword evidence="9" id="KW-0902">Two-component regulatory system</keyword>
<keyword evidence="5" id="KW-0808">Transferase</keyword>
<gene>
    <name evidence="14" type="ORF">GCM10011499_25290</name>
</gene>
<dbReference type="Gene3D" id="6.10.340.10">
    <property type="match status" value="1"/>
</dbReference>
<dbReference type="PRINTS" id="PR00344">
    <property type="entry name" value="BCTRLSENSOR"/>
</dbReference>
<comment type="subcellular location">
    <subcellularLocation>
        <location evidence="2">Membrane</location>
    </subcellularLocation>
</comment>
<evidence type="ECO:0000256" key="7">
    <source>
        <dbReference type="ARBA" id="ARBA00022777"/>
    </source>
</evidence>
<evidence type="ECO:0000259" key="13">
    <source>
        <dbReference type="PROSITE" id="PS50885"/>
    </source>
</evidence>
<dbReference type="SMART" id="SM00304">
    <property type="entry name" value="HAMP"/>
    <property type="match status" value="1"/>
</dbReference>
<dbReference type="Proteomes" id="UP000596977">
    <property type="component" value="Unassembled WGS sequence"/>
</dbReference>
<evidence type="ECO:0000313" key="14">
    <source>
        <dbReference type="EMBL" id="GGA54090.1"/>
    </source>
</evidence>
<feature type="domain" description="HAMP" evidence="13">
    <location>
        <begin position="197"/>
        <end position="250"/>
    </location>
</feature>
<evidence type="ECO:0000256" key="3">
    <source>
        <dbReference type="ARBA" id="ARBA00012438"/>
    </source>
</evidence>
<evidence type="ECO:0000259" key="12">
    <source>
        <dbReference type="PROSITE" id="PS50109"/>
    </source>
</evidence>
<keyword evidence="8 11" id="KW-1133">Transmembrane helix</keyword>
<reference evidence="14 15" key="1">
    <citation type="journal article" date="2014" name="Int. J. Syst. Evol. Microbiol.">
        <title>Complete genome sequence of Corynebacterium casei LMG S-19264T (=DSM 44701T), isolated from a smear-ripened cheese.</title>
        <authorList>
            <consortium name="US DOE Joint Genome Institute (JGI-PGF)"/>
            <person name="Walter F."/>
            <person name="Albersmeier A."/>
            <person name="Kalinowski J."/>
            <person name="Ruckert C."/>
        </authorList>
    </citation>
    <scope>NUCLEOTIDE SEQUENCE [LARGE SCALE GENOMIC DNA]</scope>
    <source>
        <strain evidence="14 15">CGMCC 1.15896</strain>
    </source>
</reference>
<accession>A0A916RH31</accession>
<keyword evidence="10 11" id="KW-0472">Membrane</keyword>
<dbReference type="InterPro" id="IPR036890">
    <property type="entry name" value="HATPase_C_sf"/>
</dbReference>
<dbReference type="SUPFAM" id="SSF158472">
    <property type="entry name" value="HAMP domain-like"/>
    <property type="match status" value="1"/>
</dbReference>
<keyword evidence="6 11" id="KW-0812">Transmembrane</keyword>
<evidence type="ECO:0000256" key="11">
    <source>
        <dbReference type="SAM" id="Phobius"/>
    </source>
</evidence>
<dbReference type="GO" id="GO:0005886">
    <property type="term" value="C:plasma membrane"/>
    <property type="evidence" value="ECO:0007669"/>
    <property type="project" value="TreeGrafter"/>
</dbReference>
<dbReference type="SUPFAM" id="SSF47384">
    <property type="entry name" value="Homodimeric domain of signal transducing histidine kinase"/>
    <property type="match status" value="1"/>
</dbReference>
<dbReference type="Pfam" id="PF00512">
    <property type="entry name" value="HisKA"/>
    <property type="match status" value="1"/>
</dbReference>
<organism evidence="14 15">
    <name type="scientific">Pelagibacterium lentulum</name>
    <dbReference type="NCBI Taxonomy" id="2029865"/>
    <lineage>
        <taxon>Bacteria</taxon>
        <taxon>Pseudomonadati</taxon>
        <taxon>Pseudomonadota</taxon>
        <taxon>Alphaproteobacteria</taxon>
        <taxon>Hyphomicrobiales</taxon>
        <taxon>Devosiaceae</taxon>
        <taxon>Pelagibacterium</taxon>
    </lineage>
</organism>
<feature type="transmembrane region" description="Helical" evidence="11">
    <location>
        <begin position="20"/>
        <end position="43"/>
    </location>
</feature>
<dbReference type="Pfam" id="PF00672">
    <property type="entry name" value="HAMP"/>
    <property type="match status" value="1"/>
</dbReference>
<evidence type="ECO:0000256" key="2">
    <source>
        <dbReference type="ARBA" id="ARBA00004370"/>
    </source>
</evidence>
<dbReference type="InterPro" id="IPR005467">
    <property type="entry name" value="His_kinase_dom"/>
</dbReference>
<dbReference type="SUPFAM" id="SSF55874">
    <property type="entry name" value="ATPase domain of HSP90 chaperone/DNA topoisomerase II/histidine kinase"/>
    <property type="match status" value="1"/>
</dbReference>
<dbReference type="AlphaFoldDB" id="A0A916RH31"/>
<name>A0A916RH31_9HYPH</name>
<comment type="caution">
    <text evidence="14">The sequence shown here is derived from an EMBL/GenBank/DDBJ whole genome shotgun (WGS) entry which is preliminary data.</text>
</comment>
<feature type="transmembrane region" description="Helical" evidence="11">
    <location>
        <begin position="176"/>
        <end position="200"/>
    </location>
</feature>
<dbReference type="SMART" id="SM00388">
    <property type="entry name" value="HisKA"/>
    <property type="match status" value="1"/>
</dbReference>
<feature type="domain" description="Histidine kinase" evidence="12">
    <location>
        <begin position="258"/>
        <end position="474"/>
    </location>
</feature>
<dbReference type="Gene3D" id="1.10.287.130">
    <property type="match status" value="1"/>
</dbReference>
<dbReference type="OrthoDB" id="9815202at2"/>
<dbReference type="CDD" id="cd06225">
    <property type="entry name" value="HAMP"/>
    <property type="match status" value="1"/>
</dbReference>
<protein>
    <recommendedName>
        <fullName evidence="3">histidine kinase</fullName>
        <ecNumber evidence="3">2.7.13.3</ecNumber>
    </recommendedName>
</protein>
<dbReference type="Pfam" id="PF02518">
    <property type="entry name" value="HATPase_c"/>
    <property type="match status" value="1"/>
</dbReference>
<dbReference type="CDD" id="cd00075">
    <property type="entry name" value="HATPase"/>
    <property type="match status" value="1"/>
</dbReference>
<evidence type="ECO:0000256" key="5">
    <source>
        <dbReference type="ARBA" id="ARBA00022679"/>
    </source>
</evidence>
<dbReference type="EC" id="2.7.13.3" evidence="3"/>